<proteinExistence type="inferred from homology"/>
<evidence type="ECO:0000259" key="10">
    <source>
        <dbReference type="SMART" id="SM00704"/>
    </source>
</evidence>
<dbReference type="Proteomes" id="UP001497525">
    <property type="component" value="Unassembled WGS sequence"/>
</dbReference>
<comment type="caution">
    <text evidence="11">The sequence shown here is derived from an EMBL/GenBank/DDBJ whole genome shotgun (WGS) entry which is preliminary data.</text>
</comment>
<sequence length="131" mass="14714">MNLLHNLVCVYSADLLRSVPIPESFGDITRLSFKEWIGLVLFGAATTGVGYCIYETVMSKAGYRQHPINLDIQKHLDKCVDVVDVESIVDKKCYCRCWRSAKFPFCDGSHKKFNEENGDNIGPLVLKPKSG</sequence>
<dbReference type="GO" id="GO:0005789">
    <property type="term" value="C:endoplasmic reticulum membrane"/>
    <property type="evidence" value="ECO:0007669"/>
    <property type="project" value="UniProtKB-SubCell"/>
</dbReference>
<evidence type="ECO:0000256" key="1">
    <source>
        <dbReference type="ARBA" id="ARBA00004167"/>
    </source>
</evidence>
<dbReference type="EMBL" id="CAXLJL010000290">
    <property type="protein sequence ID" value="CAL5136177.1"/>
    <property type="molecule type" value="Genomic_DNA"/>
</dbReference>
<evidence type="ECO:0000256" key="4">
    <source>
        <dbReference type="ARBA" id="ARBA00022723"/>
    </source>
</evidence>
<dbReference type="GO" id="GO:0010506">
    <property type="term" value="P:regulation of autophagy"/>
    <property type="evidence" value="ECO:0007669"/>
    <property type="project" value="UniProtKB-UniRule"/>
</dbReference>
<evidence type="ECO:0000256" key="3">
    <source>
        <dbReference type="ARBA" id="ARBA00022714"/>
    </source>
</evidence>
<reference evidence="11" key="1">
    <citation type="submission" date="2024-06" db="EMBL/GenBank/DDBJ databases">
        <authorList>
            <person name="Liu X."/>
            <person name="Lenzi L."/>
            <person name="Haldenby T S."/>
            <person name="Uol C."/>
        </authorList>
    </citation>
    <scope>NUCLEOTIDE SEQUENCE</scope>
</reference>
<evidence type="ECO:0000256" key="6">
    <source>
        <dbReference type="ARBA" id="ARBA00023004"/>
    </source>
</evidence>
<keyword evidence="2 9" id="KW-0812">Transmembrane</keyword>
<comment type="subcellular location">
    <subcellularLocation>
        <location evidence="9">Endoplasmic reticulum membrane</location>
        <topology evidence="9">Single-pass membrane protein</topology>
    </subcellularLocation>
    <subcellularLocation>
        <location evidence="1">Membrane</location>
        <topology evidence="1">Single-pass membrane protein</topology>
    </subcellularLocation>
</comment>
<comment type="cofactor">
    <cofactor evidence="9">
        <name>[2Fe-2S] cluster</name>
        <dbReference type="ChEBI" id="CHEBI:190135"/>
    </cofactor>
    <text evidence="9">Binds 1 [2Fe-2S] cluster.</text>
</comment>
<comment type="similarity">
    <text evidence="9">Belongs to the CISD protein family. CISD2 subfamily.</text>
</comment>
<keyword evidence="7 9" id="KW-0411">Iron-sulfur</keyword>
<evidence type="ECO:0000256" key="7">
    <source>
        <dbReference type="ARBA" id="ARBA00023014"/>
    </source>
</evidence>
<keyword evidence="6 9" id="KW-0408">Iron</keyword>
<name>A0AAV2TL57_CALDB</name>
<feature type="transmembrane region" description="Helical" evidence="9">
    <location>
        <begin position="36"/>
        <end position="54"/>
    </location>
</feature>
<dbReference type="InterPro" id="IPR018967">
    <property type="entry name" value="FeS-contain_CDGSH-typ"/>
</dbReference>
<dbReference type="AlphaFoldDB" id="A0AAV2TL57"/>
<evidence type="ECO:0000256" key="2">
    <source>
        <dbReference type="ARBA" id="ARBA00022692"/>
    </source>
</evidence>
<evidence type="ECO:0000256" key="5">
    <source>
        <dbReference type="ARBA" id="ARBA00022989"/>
    </source>
</evidence>
<dbReference type="PANTHER" id="PTHR13680">
    <property type="entry name" value="CDGSH IRON-SULFUR DOMAIN-CONTAINING PROTEIN 1"/>
    <property type="match status" value="1"/>
</dbReference>
<keyword evidence="5 9" id="KW-1133">Transmembrane helix</keyword>
<dbReference type="Gene3D" id="3.40.5.90">
    <property type="entry name" value="CDGSH iron-sulfur domain, mitoNEET-type"/>
    <property type="match status" value="1"/>
</dbReference>
<evidence type="ECO:0000256" key="9">
    <source>
        <dbReference type="RuleBase" id="RU369084"/>
    </source>
</evidence>
<keyword evidence="9" id="KW-0256">Endoplasmic reticulum</keyword>
<gene>
    <name evidence="11" type="ORF">CDAUBV1_LOCUS10253</name>
</gene>
<dbReference type="InterPro" id="IPR045131">
    <property type="entry name" value="CISD1/2"/>
</dbReference>
<evidence type="ECO:0000256" key="8">
    <source>
        <dbReference type="ARBA" id="ARBA00023136"/>
    </source>
</evidence>
<dbReference type="InterPro" id="IPR019610">
    <property type="entry name" value="FeS-contain_mitoNEET_N"/>
</dbReference>
<keyword evidence="3 9" id="KW-0001">2Fe-2S</keyword>
<protein>
    <recommendedName>
        <fullName evidence="9">CDGSH iron-sulfur domain-containing protein 2 homologue</fullName>
    </recommendedName>
</protein>
<dbReference type="SMART" id="SM00704">
    <property type="entry name" value="ZnF_CDGSH"/>
    <property type="match status" value="1"/>
</dbReference>
<dbReference type="InterPro" id="IPR042216">
    <property type="entry name" value="MitoNEET_CISD"/>
</dbReference>
<dbReference type="GO" id="GO:0051537">
    <property type="term" value="F:2 iron, 2 sulfur cluster binding"/>
    <property type="evidence" value="ECO:0007669"/>
    <property type="project" value="UniProtKB-UniRule"/>
</dbReference>
<dbReference type="Pfam" id="PF09360">
    <property type="entry name" value="zf-CDGSH"/>
    <property type="match status" value="1"/>
</dbReference>
<feature type="domain" description="Iron-binding zinc finger CDGSH type" evidence="10">
    <location>
        <begin position="78"/>
        <end position="116"/>
    </location>
</feature>
<evidence type="ECO:0000313" key="11">
    <source>
        <dbReference type="EMBL" id="CAL5136177.1"/>
    </source>
</evidence>
<keyword evidence="8 9" id="KW-0472">Membrane</keyword>
<accession>A0AAV2TL57</accession>
<dbReference type="GO" id="GO:0046872">
    <property type="term" value="F:metal ion binding"/>
    <property type="evidence" value="ECO:0007669"/>
    <property type="project" value="UniProtKB-UniRule"/>
</dbReference>
<evidence type="ECO:0000313" key="12">
    <source>
        <dbReference type="Proteomes" id="UP001497525"/>
    </source>
</evidence>
<dbReference type="GO" id="GO:0005741">
    <property type="term" value="C:mitochondrial outer membrane"/>
    <property type="evidence" value="ECO:0007669"/>
    <property type="project" value="TreeGrafter"/>
</dbReference>
<dbReference type="FunFam" id="3.40.5.90:FF:000001">
    <property type="entry name" value="CDGSH iron-sulfur domain-containing protein 1"/>
    <property type="match status" value="1"/>
</dbReference>
<dbReference type="Pfam" id="PF10660">
    <property type="entry name" value="MitoNEET_N"/>
    <property type="match status" value="1"/>
</dbReference>
<dbReference type="PANTHER" id="PTHR13680:SF5">
    <property type="entry name" value="CDGSH IRON-SULFUR DOMAIN-CONTAINING PROTEIN 1"/>
    <property type="match status" value="1"/>
</dbReference>
<organism evidence="11 12">
    <name type="scientific">Calicophoron daubneyi</name>
    <name type="common">Rumen fluke</name>
    <name type="synonym">Paramphistomum daubneyi</name>
    <dbReference type="NCBI Taxonomy" id="300641"/>
    <lineage>
        <taxon>Eukaryota</taxon>
        <taxon>Metazoa</taxon>
        <taxon>Spiralia</taxon>
        <taxon>Lophotrochozoa</taxon>
        <taxon>Platyhelminthes</taxon>
        <taxon>Trematoda</taxon>
        <taxon>Digenea</taxon>
        <taxon>Plagiorchiida</taxon>
        <taxon>Pronocephalata</taxon>
        <taxon>Paramphistomoidea</taxon>
        <taxon>Paramphistomidae</taxon>
        <taxon>Calicophoron</taxon>
    </lineage>
</organism>
<keyword evidence="4 9" id="KW-0479">Metal-binding</keyword>